<gene>
    <name evidence="1" type="ORF">QQF64_032968</name>
</gene>
<sequence>MASPCSTHPARLPVCWKGVCGLAGIQRSSLDLPAHPMERNETDLSAHSIPGKSGQELGGRLINHNSLASTSQFPITPETEDYPGEAPVASVQFRLGFCIRLALTTNTWNSVLLFEPATVRG</sequence>
<keyword evidence="2" id="KW-1185">Reference proteome</keyword>
<protein>
    <submittedName>
        <fullName evidence="1">Uncharacterized protein</fullName>
    </submittedName>
</protein>
<reference evidence="1 2" key="1">
    <citation type="submission" date="2023-09" db="EMBL/GenBank/DDBJ databases">
        <authorList>
            <person name="Wang M."/>
        </authorList>
    </citation>
    <scope>NUCLEOTIDE SEQUENCE [LARGE SCALE GENOMIC DNA]</scope>
    <source>
        <strain evidence="1">GT-2023</strain>
        <tissue evidence="1">Liver</tissue>
    </source>
</reference>
<evidence type="ECO:0000313" key="1">
    <source>
        <dbReference type="EMBL" id="KAL1267605.1"/>
    </source>
</evidence>
<organism evidence="1 2">
    <name type="scientific">Cirrhinus molitorella</name>
    <name type="common">mud carp</name>
    <dbReference type="NCBI Taxonomy" id="172907"/>
    <lineage>
        <taxon>Eukaryota</taxon>
        <taxon>Metazoa</taxon>
        <taxon>Chordata</taxon>
        <taxon>Craniata</taxon>
        <taxon>Vertebrata</taxon>
        <taxon>Euteleostomi</taxon>
        <taxon>Actinopterygii</taxon>
        <taxon>Neopterygii</taxon>
        <taxon>Teleostei</taxon>
        <taxon>Ostariophysi</taxon>
        <taxon>Cypriniformes</taxon>
        <taxon>Cyprinidae</taxon>
        <taxon>Labeoninae</taxon>
        <taxon>Labeonini</taxon>
        <taxon>Cirrhinus</taxon>
    </lineage>
</organism>
<dbReference type="Proteomes" id="UP001558613">
    <property type="component" value="Unassembled WGS sequence"/>
</dbReference>
<comment type="caution">
    <text evidence="1">The sequence shown here is derived from an EMBL/GenBank/DDBJ whole genome shotgun (WGS) entry which is preliminary data.</text>
</comment>
<name>A0ABR3MSK0_9TELE</name>
<accession>A0ABR3MSK0</accession>
<proteinExistence type="predicted"/>
<dbReference type="EMBL" id="JAYMGO010000009">
    <property type="protein sequence ID" value="KAL1267605.1"/>
    <property type="molecule type" value="Genomic_DNA"/>
</dbReference>
<evidence type="ECO:0000313" key="2">
    <source>
        <dbReference type="Proteomes" id="UP001558613"/>
    </source>
</evidence>